<protein>
    <submittedName>
        <fullName evidence="5">Dihydrodipicolinate synthase family protein</fullName>
    </submittedName>
</protein>
<dbReference type="Proteomes" id="UP001156601">
    <property type="component" value="Unassembled WGS sequence"/>
</dbReference>
<dbReference type="PANTHER" id="PTHR12128">
    <property type="entry name" value="DIHYDRODIPICOLINATE SYNTHASE"/>
    <property type="match status" value="1"/>
</dbReference>
<comment type="caution">
    <text evidence="5">The sequence shown here is derived from an EMBL/GenBank/DDBJ whole genome shotgun (WGS) entry which is preliminary data.</text>
</comment>
<evidence type="ECO:0000256" key="2">
    <source>
        <dbReference type="ARBA" id="ARBA00023239"/>
    </source>
</evidence>
<evidence type="ECO:0000256" key="3">
    <source>
        <dbReference type="PIRNR" id="PIRNR001365"/>
    </source>
</evidence>
<dbReference type="Gene3D" id="3.20.20.70">
    <property type="entry name" value="Aldolase class I"/>
    <property type="match status" value="1"/>
</dbReference>
<dbReference type="CDD" id="cd00408">
    <property type="entry name" value="DHDPS-like"/>
    <property type="match status" value="1"/>
</dbReference>
<evidence type="ECO:0000313" key="5">
    <source>
        <dbReference type="EMBL" id="GLR70082.1"/>
    </source>
</evidence>
<feature type="binding site" evidence="4">
    <location>
        <position position="211"/>
    </location>
    <ligand>
        <name>pyruvate</name>
        <dbReference type="ChEBI" id="CHEBI:15361"/>
    </ligand>
</feature>
<organism evidence="5 6">
    <name type="scientific">Agaribacter marinus</name>
    <dbReference type="NCBI Taxonomy" id="1431249"/>
    <lineage>
        <taxon>Bacteria</taxon>
        <taxon>Pseudomonadati</taxon>
        <taxon>Pseudomonadota</taxon>
        <taxon>Gammaproteobacteria</taxon>
        <taxon>Alteromonadales</taxon>
        <taxon>Alteromonadaceae</taxon>
        <taxon>Agaribacter</taxon>
    </lineage>
</organism>
<keyword evidence="6" id="KW-1185">Reference proteome</keyword>
<dbReference type="PANTHER" id="PTHR12128:SF66">
    <property type="entry name" value="4-HYDROXY-2-OXOGLUTARATE ALDOLASE, MITOCHONDRIAL"/>
    <property type="match status" value="1"/>
</dbReference>
<dbReference type="InterPro" id="IPR002220">
    <property type="entry name" value="DapA-like"/>
</dbReference>
<comment type="similarity">
    <text evidence="1 3">Belongs to the DapA family.</text>
</comment>
<reference evidence="5" key="2">
    <citation type="submission" date="2023-01" db="EMBL/GenBank/DDBJ databases">
        <title>Draft genome sequence of Agaribacter marinus strain NBRC 110023.</title>
        <authorList>
            <person name="Sun Q."/>
            <person name="Mori K."/>
        </authorList>
    </citation>
    <scope>NUCLEOTIDE SEQUENCE</scope>
    <source>
        <strain evidence="5">NBRC 110023</strain>
    </source>
</reference>
<gene>
    <name evidence="5" type="primary">dapA_2</name>
    <name evidence="5" type="ORF">GCM10007852_09900</name>
</gene>
<evidence type="ECO:0000313" key="6">
    <source>
        <dbReference type="Proteomes" id="UP001156601"/>
    </source>
</evidence>
<accession>A0AA37WHN4</accession>
<dbReference type="EMBL" id="BSOT01000005">
    <property type="protein sequence ID" value="GLR70082.1"/>
    <property type="molecule type" value="Genomic_DNA"/>
</dbReference>
<dbReference type="SUPFAM" id="SSF51569">
    <property type="entry name" value="Aldolase"/>
    <property type="match status" value="1"/>
</dbReference>
<dbReference type="PRINTS" id="PR00146">
    <property type="entry name" value="DHPICSNTHASE"/>
</dbReference>
<dbReference type="GO" id="GO:0005829">
    <property type="term" value="C:cytosol"/>
    <property type="evidence" value="ECO:0007669"/>
    <property type="project" value="TreeGrafter"/>
</dbReference>
<dbReference type="PIRSF" id="PIRSF001365">
    <property type="entry name" value="DHDPS"/>
    <property type="match status" value="1"/>
</dbReference>
<dbReference type="SMART" id="SM01130">
    <property type="entry name" value="DHDPS"/>
    <property type="match status" value="1"/>
</dbReference>
<reference evidence="5" key="1">
    <citation type="journal article" date="2014" name="Int. J. Syst. Evol. Microbiol.">
        <title>Complete genome sequence of Corynebacterium casei LMG S-19264T (=DSM 44701T), isolated from a smear-ripened cheese.</title>
        <authorList>
            <consortium name="US DOE Joint Genome Institute (JGI-PGF)"/>
            <person name="Walter F."/>
            <person name="Albersmeier A."/>
            <person name="Kalinowski J."/>
            <person name="Ruckert C."/>
        </authorList>
    </citation>
    <scope>NUCLEOTIDE SEQUENCE</scope>
    <source>
        <strain evidence="5">NBRC 110023</strain>
    </source>
</reference>
<dbReference type="GO" id="GO:0008840">
    <property type="term" value="F:4-hydroxy-tetrahydrodipicolinate synthase activity"/>
    <property type="evidence" value="ECO:0007669"/>
    <property type="project" value="TreeGrafter"/>
</dbReference>
<dbReference type="Pfam" id="PF00701">
    <property type="entry name" value="DHDPS"/>
    <property type="match status" value="1"/>
</dbReference>
<dbReference type="AlphaFoldDB" id="A0AA37WHN4"/>
<sequence>MNTILNGILPVLPTPYDSDDKVDSQAMKGVVEFCIKSGANGLVFPGVASEYDHLSQAERIALLSIIAETNRGRLPIICGGGKGTANEIIKNIQAAIPFGICAVMILVPNQFANNVEQARLFMAEICSAVPQVDIVLQNAPQPVGAGLSPEAVASIVRKIPNIKYIKEEALPSGARISELLKHAPEHLQGVIGGGGARYLIDEMKRGAIAAMPAAEITDLHAKIWQLYCDGNESSARDLYMRTLPMLLIQAIYRMRLTKFVLTARGVLSNDIVRAPLPMFDDADKLEINHLLSLLSPYIENCDDK</sequence>
<proteinExistence type="inferred from homology"/>
<name>A0AA37WHN4_9ALTE</name>
<keyword evidence="2 3" id="KW-0456">Lyase</keyword>
<dbReference type="InterPro" id="IPR013785">
    <property type="entry name" value="Aldolase_TIM"/>
</dbReference>
<evidence type="ECO:0000256" key="4">
    <source>
        <dbReference type="PIRSR" id="PIRSR001365-2"/>
    </source>
</evidence>
<evidence type="ECO:0000256" key="1">
    <source>
        <dbReference type="ARBA" id="ARBA00007592"/>
    </source>
</evidence>